<dbReference type="Pfam" id="PF12796">
    <property type="entry name" value="Ank_2"/>
    <property type="match status" value="1"/>
</dbReference>
<dbReference type="PROSITE" id="PS50088">
    <property type="entry name" value="ANK_REPEAT"/>
    <property type="match status" value="1"/>
</dbReference>
<dbReference type="InterPro" id="IPR036770">
    <property type="entry name" value="Ankyrin_rpt-contain_sf"/>
</dbReference>
<reference evidence="1 2" key="1">
    <citation type="submission" date="2018-06" db="EMBL/GenBank/DDBJ databases">
        <authorList>
            <consortium name="Pathogen Informatics"/>
            <person name="Doyle S."/>
        </authorList>
    </citation>
    <scope>NUCLEOTIDE SEQUENCE [LARGE SCALE GENOMIC DNA]</scope>
    <source>
        <strain evidence="1 2">NCTC12123</strain>
    </source>
</reference>
<protein>
    <submittedName>
        <fullName evidence="1">Ankyrin repeats (3 copies)</fullName>
    </submittedName>
</protein>
<dbReference type="InterPro" id="IPR002110">
    <property type="entry name" value="Ankyrin_rpt"/>
</dbReference>
<proteinExistence type="predicted"/>
<gene>
    <name evidence="1" type="ORF">NCTC12123_00068</name>
</gene>
<evidence type="ECO:0000313" key="1">
    <source>
        <dbReference type="EMBL" id="STD17506.1"/>
    </source>
</evidence>
<name>A0A376F2J5_ENTAS</name>
<dbReference type="Proteomes" id="UP000255163">
    <property type="component" value="Unassembled WGS sequence"/>
</dbReference>
<accession>A0A376F2J5</accession>
<evidence type="ECO:0000313" key="2">
    <source>
        <dbReference type="Proteomes" id="UP000255163"/>
    </source>
</evidence>
<organism evidence="1 2">
    <name type="scientific">Enterobacter asburiae</name>
    <dbReference type="NCBI Taxonomy" id="61645"/>
    <lineage>
        <taxon>Bacteria</taxon>
        <taxon>Pseudomonadati</taxon>
        <taxon>Pseudomonadota</taxon>
        <taxon>Gammaproteobacteria</taxon>
        <taxon>Enterobacterales</taxon>
        <taxon>Enterobacteriaceae</taxon>
        <taxon>Enterobacter</taxon>
        <taxon>Enterobacter cloacae complex</taxon>
    </lineage>
</organism>
<dbReference type="Gene3D" id="1.25.40.20">
    <property type="entry name" value="Ankyrin repeat-containing domain"/>
    <property type="match status" value="1"/>
</dbReference>
<dbReference type="AlphaFoldDB" id="A0A376F2J5"/>
<dbReference type="EMBL" id="UFYI01000005">
    <property type="protein sequence ID" value="STD17506.1"/>
    <property type="molecule type" value="Genomic_DNA"/>
</dbReference>
<sequence>MENFPKELFTSKDVAGFEKYIIDNGIGKDDWLTTNHHTLLLYTLLYKKYKEYEMSKMLVKYFDINNQDREGKTVLFHAVIMGNVPAVKFFIVNGGDVLINDHSGRKAADYAAMLDIENNQTISRMLLSEENKAKKKA</sequence>
<dbReference type="RefSeq" id="WP_059347874.1">
    <property type="nucleotide sequence ID" value="NZ_CP011864.1"/>
</dbReference>
<dbReference type="SUPFAM" id="SSF48403">
    <property type="entry name" value="Ankyrin repeat"/>
    <property type="match status" value="1"/>
</dbReference>